<evidence type="ECO:0000313" key="5">
    <source>
        <dbReference type="Proteomes" id="UP000283644"/>
    </source>
</evidence>
<sequence>MANARASATRCSGGTPTSRVLPTPGGFTGITTTCCAVSTFGSATTCRSCQVGPSGPHRCPAQWQRSRAGSLRPVRVRKVQEKRSWAIGLAVVIIKPTLLATTKREWIGGEDNLPADQGCVIALNHLSHLDPITSALFVYDHGRIPRYLAKDGLFKNKALGFFLRQAGQIPVHRETPGAVGAYESAVAAVRRGEAVIIYPEATITRDPEMWPMRGKSGAARIALETGCPVIPVGQWGAQEILPPYTKKPLVFPRKKIVARVGPPVDLGDLASRQPRSADVINEATDRIMAAITQQVELIRNEEAPDERYDMRIHGDRFKNRKKAS</sequence>
<evidence type="ECO:0000259" key="3">
    <source>
        <dbReference type="SMART" id="SM00563"/>
    </source>
</evidence>
<organism evidence="4 5">
    <name type="scientific">Nocardioides immobilis</name>
    <dbReference type="NCBI Taxonomy" id="2049295"/>
    <lineage>
        <taxon>Bacteria</taxon>
        <taxon>Bacillati</taxon>
        <taxon>Actinomycetota</taxon>
        <taxon>Actinomycetes</taxon>
        <taxon>Propionibacteriales</taxon>
        <taxon>Nocardioidaceae</taxon>
        <taxon>Nocardioides</taxon>
    </lineage>
</organism>
<keyword evidence="2 4" id="KW-0012">Acyltransferase</keyword>
<dbReference type="EMBL" id="QXGH01000011">
    <property type="protein sequence ID" value="RHW28084.1"/>
    <property type="molecule type" value="Genomic_DNA"/>
</dbReference>
<dbReference type="SUPFAM" id="SSF69593">
    <property type="entry name" value="Glycerol-3-phosphate (1)-acyltransferase"/>
    <property type="match status" value="1"/>
</dbReference>
<dbReference type="OrthoDB" id="9806008at2"/>
<dbReference type="SMART" id="SM00563">
    <property type="entry name" value="PlsC"/>
    <property type="match status" value="1"/>
</dbReference>
<gene>
    <name evidence="4" type="ORF">D0Z08_06285</name>
</gene>
<dbReference type="Pfam" id="PF01553">
    <property type="entry name" value="Acyltransferase"/>
    <property type="match status" value="1"/>
</dbReference>
<dbReference type="Proteomes" id="UP000283644">
    <property type="component" value="Unassembled WGS sequence"/>
</dbReference>
<dbReference type="GO" id="GO:0003841">
    <property type="term" value="F:1-acylglycerol-3-phosphate O-acyltransferase activity"/>
    <property type="evidence" value="ECO:0007669"/>
    <property type="project" value="TreeGrafter"/>
</dbReference>
<name>A0A417Y6G4_9ACTN</name>
<accession>A0A417Y6G4</accession>
<proteinExistence type="predicted"/>
<dbReference type="InterPro" id="IPR002123">
    <property type="entry name" value="Plipid/glycerol_acylTrfase"/>
</dbReference>
<evidence type="ECO:0000256" key="2">
    <source>
        <dbReference type="ARBA" id="ARBA00023315"/>
    </source>
</evidence>
<evidence type="ECO:0000256" key="1">
    <source>
        <dbReference type="ARBA" id="ARBA00022679"/>
    </source>
</evidence>
<feature type="domain" description="Phospholipid/glycerol acyltransferase" evidence="3">
    <location>
        <begin position="119"/>
        <end position="237"/>
    </location>
</feature>
<dbReference type="AlphaFoldDB" id="A0A417Y6G4"/>
<keyword evidence="1 4" id="KW-0808">Transferase</keyword>
<dbReference type="GO" id="GO:0006654">
    <property type="term" value="P:phosphatidic acid biosynthetic process"/>
    <property type="evidence" value="ECO:0007669"/>
    <property type="project" value="TreeGrafter"/>
</dbReference>
<protein>
    <submittedName>
        <fullName evidence="4">1-acyl-sn-glycerol-3-phosphate acyltransferase</fullName>
    </submittedName>
</protein>
<dbReference type="PANTHER" id="PTHR10434:SF55">
    <property type="entry name" value="POSSIBLE ACYLTRANSFERASE"/>
    <property type="match status" value="1"/>
</dbReference>
<dbReference type="PANTHER" id="PTHR10434">
    <property type="entry name" value="1-ACYL-SN-GLYCEROL-3-PHOSPHATE ACYLTRANSFERASE"/>
    <property type="match status" value="1"/>
</dbReference>
<dbReference type="GO" id="GO:0005886">
    <property type="term" value="C:plasma membrane"/>
    <property type="evidence" value="ECO:0007669"/>
    <property type="project" value="TreeGrafter"/>
</dbReference>
<keyword evidence="5" id="KW-1185">Reference proteome</keyword>
<reference evidence="4 5" key="1">
    <citation type="submission" date="2018-09" db="EMBL/GenBank/DDBJ databases">
        <title>Genome sequencing of Nocardioides immobilis CCTCC AB 2017083 for comparison to Nocardioides silvaticus.</title>
        <authorList>
            <person name="Li C."/>
            <person name="Wang G."/>
        </authorList>
    </citation>
    <scope>NUCLEOTIDE SEQUENCE [LARGE SCALE GENOMIC DNA]</scope>
    <source>
        <strain evidence="4 5">CCTCC AB 2017083</strain>
    </source>
</reference>
<evidence type="ECO:0000313" key="4">
    <source>
        <dbReference type="EMBL" id="RHW28084.1"/>
    </source>
</evidence>
<comment type="caution">
    <text evidence="4">The sequence shown here is derived from an EMBL/GenBank/DDBJ whole genome shotgun (WGS) entry which is preliminary data.</text>
</comment>
<dbReference type="CDD" id="cd07989">
    <property type="entry name" value="LPLAT_AGPAT-like"/>
    <property type="match status" value="1"/>
</dbReference>